<evidence type="ECO:0000256" key="2">
    <source>
        <dbReference type="ARBA" id="ARBA00010617"/>
    </source>
</evidence>
<keyword evidence="3 8" id="KW-0349">Heme</keyword>
<accession>A0AAN7PN63</accession>
<keyword evidence="4 8" id="KW-0479">Metal-binding</keyword>
<evidence type="ECO:0000256" key="7">
    <source>
        <dbReference type="ARBA" id="ARBA00023033"/>
    </source>
</evidence>
<dbReference type="GO" id="GO:0004497">
    <property type="term" value="F:monooxygenase activity"/>
    <property type="evidence" value="ECO:0007669"/>
    <property type="project" value="UniProtKB-KW"/>
</dbReference>
<evidence type="ECO:0000313" key="10">
    <source>
        <dbReference type="EMBL" id="KAK4886796.1"/>
    </source>
</evidence>
<feature type="binding site" description="axial binding residue" evidence="8">
    <location>
        <position position="476"/>
    </location>
    <ligand>
        <name>heme</name>
        <dbReference type="ChEBI" id="CHEBI:30413"/>
    </ligand>
    <ligandPart>
        <name>Fe</name>
        <dbReference type="ChEBI" id="CHEBI:18248"/>
    </ligandPart>
</feature>
<evidence type="ECO:0000256" key="8">
    <source>
        <dbReference type="PIRSR" id="PIRSR602401-1"/>
    </source>
</evidence>
<evidence type="ECO:0000256" key="6">
    <source>
        <dbReference type="ARBA" id="ARBA00023004"/>
    </source>
</evidence>
<dbReference type="CDD" id="cd11054">
    <property type="entry name" value="CYP24A1-like"/>
    <property type="match status" value="1"/>
</dbReference>
<dbReference type="GO" id="GO:0005506">
    <property type="term" value="F:iron ion binding"/>
    <property type="evidence" value="ECO:0007669"/>
    <property type="project" value="InterPro"/>
</dbReference>
<dbReference type="Gene3D" id="1.10.630.10">
    <property type="entry name" value="Cytochrome P450"/>
    <property type="match status" value="1"/>
</dbReference>
<keyword evidence="5" id="KW-0560">Oxidoreductase</keyword>
<evidence type="ECO:0000256" key="9">
    <source>
        <dbReference type="SAM" id="MobiDB-lite"/>
    </source>
</evidence>
<evidence type="ECO:0000256" key="3">
    <source>
        <dbReference type="ARBA" id="ARBA00022617"/>
    </source>
</evidence>
<sequence length="739" mass="85562">MSKFSKILKSSNLRKSVISKIKRQRSHAVIANSEEVCPYEVTQNEIAKPYSEVPGPKPLPILGNTWRLLPIIGQYDVCDVAKISHLLYRDYGNIVKLSGLIGRPDLLFVYDADEIEKAYRNEGPTPFRPSMPCLVKYKSVVRKDFFGDLPGVVGVHGEPWKEFRSKVQKPILQVQTVKKYIQPVEEVTMFFIKRMMEMKDTNDEMPADFDNEVHKWALECIGRVALDTRLGCLDSDLRINSEPQKIIDAAKYALRNVAILELKFPFWRYFPTTIWRNYVNNMNYFVEICTKYIDEAMIRLQNKKNQDEKELSVIERILANEPNPKTATILALDLILVGIDTISMAVCSILYQLATRPEQQEKMYQELKRVIPDPNTPLNVKLLDEMVFLKAFVKEVFRVYSTVIGNGRTLQKDTVIMGYNIPKGTQVVFPNLVTGVMKEYVSTPDEFIPERWINKNGDYKIHPFASLPYGYGARMCLGRRFADLEIQVLLAKLIRSYKLDYFHQPLEYKITFMYAPEGVQFSQDGGLAVVHEKWLTPRKTEVYWPPCKQQHDYDKLLKCGDEPKDHWQLFSISKLYFESDNFEVARKKIKKLEFTSDIQSDEDCSLLKRKRTAPLRFSHRSSSEDEYVNPKKSSNLKRPPRINLDSLDSEIPTSVNNEPLGKHQELSTLLLQIKEQNNQILAWIRSQSTVALVPRSLPEKFPVSFPLRNNSHVEELENYIALKENLDSLVLFILFYVPI</sequence>
<keyword evidence="6 8" id="KW-0408">Iron</keyword>
<dbReference type="PRINTS" id="PR00463">
    <property type="entry name" value="EP450I"/>
</dbReference>
<protein>
    <recommendedName>
        <fullName evidence="12">Cytochrome P450 301a1, mitochondrial</fullName>
    </recommendedName>
</protein>
<dbReference type="GO" id="GO:0016705">
    <property type="term" value="F:oxidoreductase activity, acting on paired donors, with incorporation or reduction of molecular oxygen"/>
    <property type="evidence" value="ECO:0007669"/>
    <property type="project" value="InterPro"/>
</dbReference>
<gene>
    <name evidence="10" type="ORF">RN001_003067</name>
</gene>
<keyword evidence="11" id="KW-1185">Reference proteome</keyword>
<dbReference type="Proteomes" id="UP001353858">
    <property type="component" value="Unassembled WGS sequence"/>
</dbReference>
<dbReference type="PANTHER" id="PTHR24279">
    <property type="entry name" value="CYTOCHROME P450"/>
    <property type="match status" value="1"/>
</dbReference>
<dbReference type="InterPro" id="IPR036396">
    <property type="entry name" value="Cyt_P450_sf"/>
</dbReference>
<comment type="similarity">
    <text evidence="2">Belongs to the cytochrome P450 family.</text>
</comment>
<proteinExistence type="inferred from homology"/>
<dbReference type="EMBL" id="JARPUR010000001">
    <property type="protein sequence ID" value="KAK4886796.1"/>
    <property type="molecule type" value="Genomic_DNA"/>
</dbReference>
<name>A0AAN7PN63_9COLE</name>
<dbReference type="InterPro" id="IPR050479">
    <property type="entry name" value="CYP11_CYP27_families"/>
</dbReference>
<feature type="region of interest" description="Disordered" evidence="9">
    <location>
        <begin position="617"/>
        <end position="639"/>
    </location>
</feature>
<keyword evidence="7" id="KW-0503">Monooxygenase</keyword>
<dbReference type="Pfam" id="PF00067">
    <property type="entry name" value="p450"/>
    <property type="match status" value="1"/>
</dbReference>
<evidence type="ECO:0000256" key="4">
    <source>
        <dbReference type="ARBA" id="ARBA00022723"/>
    </source>
</evidence>
<dbReference type="SUPFAM" id="SSF48264">
    <property type="entry name" value="Cytochrome P450"/>
    <property type="match status" value="1"/>
</dbReference>
<reference evidence="11" key="1">
    <citation type="submission" date="2023-01" db="EMBL/GenBank/DDBJ databases">
        <title>Key to firefly adult light organ development and bioluminescence: homeobox transcription factors regulate luciferase expression and transportation to peroxisome.</title>
        <authorList>
            <person name="Fu X."/>
        </authorList>
    </citation>
    <scope>NUCLEOTIDE SEQUENCE [LARGE SCALE GENOMIC DNA]</scope>
</reference>
<dbReference type="PRINTS" id="PR00385">
    <property type="entry name" value="P450"/>
</dbReference>
<dbReference type="InterPro" id="IPR002401">
    <property type="entry name" value="Cyt_P450_E_grp-I"/>
</dbReference>
<dbReference type="InterPro" id="IPR001128">
    <property type="entry name" value="Cyt_P450"/>
</dbReference>
<evidence type="ECO:0008006" key="12">
    <source>
        <dbReference type="Google" id="ProtNLM"/>
    </source>
</evidence>
<evidence type="ECO:0000313" key="11">
    <source>
        <dbReference type="Proteomes" id="UP001353858"/>
    </source>
</evidence>
<organism evidence="10 11">
    <name type="scientific">Aquatica leii</name>
    <dbReference type="NCBI Taxonomy" id="1421715"/>
    <lineage>
        <taxon>Eukaryota</taxon>
        <taxon>Metazoa</taxon>
        <taxon>Ecdysozoa</taxon>
        <taxon>Arthropoda</taxon>
        <taxon>Hexapoda</taxon>
        <taxon>Insecta</taxon>
        <taxon>Pterygota</taxon>
        <taxon>Neoptera</taxon>
        <taxon>Endopterygota</taxon>
        <taxon>Coleoptera</taxon>
        <taxon>Polyphaga</taxon>
        <taxon>Elateriformia</taxon>
        <taxon>Elateroidea</taxon>
        <taxon>Lampyridae</taxon>
        <taxon>Luciolinae</taxon>
        <taxon>Aquatica</taxon>
    </lineage>
</organism>
<comment type="caution">
    <text evidence="10">The sequence shown here is derived from an EMBL/GenBank/DDBJ whole genome shotgun (WGS) entry which is preliminary data.</text>
</comment>
<evidence type="ECO:0000256" key="1">
    <source>
        <dbReference type="ARBA" id="ARBA00001971"/>
    </source>
</evidence>
<evidence type="ECO:0000256" key="5">
    <source>
        <dbReference type="ARBA" id="ARBA00023002"/>
    </source>
</evidence>
<dbReference type="PANTHER" id="PTHR24279:SF120">
    <property type="entry name" value="CYTOCHROME P450"/>
    <property type="match status" value="1"/>
</dbReference>
<dbReference type="GO" id="GO:0020037">
    <property type="term" value="F:heme binding"/>
    <property type="evidence" value="ECO:0007669"/>
    <property type="project" value="InterPro"/>
</dbReference>
<dbReference type="AlphaFoldDB" id="A0AAN7PN63"/>
<dbReference type="FunFam" id="1.10.630.10:FF:000006">
    <property type="entry name" value="Cytochrome P450 302a1, mitochondrial"/>
    <property type="match status" value="1"/>
</dbReference>
<comment type="cofactor">
    <cofactor evidence="1 8">
        <name>heme</name>
        <dbReference type="ChEBI" id="CHEBI:30413"/>
    </cofactor>
</comment>